<accession>A0A0A3JRG3</accession>
<dbReference type="Proteomes" id="UP000030595">
    <property type="component" value="Unassembled WGS sequence"/>
</dbReference>
<comment type="caution">
    <text evidence="3">The sequence shown here is derived from an EMBL/GenBank/DDBJ whole genome shotgun (WGS) entry which is preliminary data.</text>
</comment>
<organism evidence="3 4">
    <name type="scientific">Ureibacillus massiliensis 4400831 = CIP 108448 = CCUG 49529</name>
    <dbReference type="NCBI Taxonomy" id="1211035"/>
    <lineage>
        <taxon>Bacteria</taxon>
        <taxon>Bacillati</taxon>
        <taxon>Bacillota</taxon>
        <taxon>Bacilli</taxon>
        <taxon>Bacillales</taxon>
        <taxon>Caryophanaceae</taxon>
        <taxon>Ureibacillus</taxon>
    </lineage>
</organism>
<evidence type="ECO:0000313" key="3">
    <source>
        <dbReference type="EMBL" id="KGR89612.1"/>
    </source>
</evidence>
<name>A0A0A3JRG3_9BACL</name>
<dbReference type="PANTHER" id="PTHR35841">
    <property type="entry name" value="PHOSPHONATES-BINDING PERIPLASMIC PROTEIN"/>
    <property type="match status" value="1"/>
</dbReference>
<keyword evidence="2" id="KW-0732">Signal</keyword>
<gene>
    <name evidence="3" type="ORF">CD30_16115</name>
</gene>
<evidence type="ECO:0000256" key="2">
    <source>
        <dbReference type="SAM" id="SignalP"/>
    </source>
</evidence>
<proteinExistence type="predicted"/>
<dbReference type="Pfam" id="PF12974">
    <property type="entry name" value="Phosphonate-bd"/>
    <property type="match status" value="1"/>
</dbReference>
<feature type="compositionally biased region" description="Low complexity" evidence="1">
    <location>
        <begin position="29"/>
        <end position="40"/>
    </location>
</feature>
<reference evidence="3 4" key="1">
    <citation type="submission" date="2014-02" db="EMBL/GenBank/DDBJ databases">
        <title>Draft genome sequence of Lysinibacillus massiliensis CCUG 49529.</title>
        <authorList>
            <person name="Zhang F."/>
            <person name="Wang G."/>
            <person name="Zhang L."/>
        </authorList>
    </citation>
    <scope>NUCLEOTIDE SEQUENCE [LARGE SCALE GENOMIC DNA]</scope>
    <source>
        <strain evidence="3 4">CCUG 49529</strain>
    </source>
</reference>
<dbReference type="Gene3D" id="3.40.190.10">
    <property type="entry name" value="Periplasmic binding protein-like II"/>
    <property type="match status" value="2"/>
</dbReference>
<protein>
    <submittedName>
        <fullName evidence="3">Phosphonate ABC transporter substrate-binding protein</fullName>
    </submittedName>
</protein>
<dbReference type="EMBL" id="JPVQ01000039">
    <property type="protein sequence ID" value="KGR89612.1"/>
    <property type="molecule type" value="Genomic_DNA"/>
</dbReference>
<evidence type="ECO:0000313" key="4">
    <source>
        <dbReference type="Proteomes" id="UP000030595"/>
    </source>
</evidence>
<dbReference type="AlphaFoldDB" id="A0A0A3JRG3"/>
<dbReference type="PROSITE" id="PS51257">
    <property type="entry name" value="PROKAR_LIPOPROTEIN"/>
    <property type="match status" value="1"/>
</dbReference>
<dbReference type="OrthoDB" id="1792890at2"/>
<dbReference type="RefSeq" id="WP_036178775.1">
    <property type="nucleotide sequence ID" value="NZ_AVCZ01000039.1"/>
</dbReference>
<feature type="signal peptide" evidence="2">
    <location>
        <begin position="1"/>
        <end position="19"/>
    </location>
</feature>
<dbReference type="eggNOG" id="COG3221">
    <property type="taxonomic scope" value="Bacteria"/>
</dbReference>
<keyword evidence="4" id="KW-1185">Reference proteome</keyword>
<sequence length="367" mass="39182">MKKLFSILFLSIIAILALAGCGADNNGNSNNASSNTDSTNGQAQENQESEANKSPITVVWYPNESGNELKASRDALGALISKATGREVEHKLTTDYAIAIESIANGNAQVAFMGAQGYVEANAKNAAVQSLVVPSGSSGTLDDAVYYSWLAVPVDKADEYKINGEFNLDTIQGKTISFVSPSSTSGFVIPTTGIISHFGEKEEFKDITADQLAEPNAIFPEVLFGDSHQGSAVNMILENSDVSAFCDTCVANYIDLVDGEHNKPGAIYRVKEGAAAPFNNLVGKEFILISVTPVLNAPFVVNEDVLTAEEIAALEEAFASDETANNEEIFIPEGSDAAGLFEKSEGGNERFVIVEDEWFNPIRELSN</sequence>
<evidence type="ECO:0000256" key="1">
    <source>
        <dbReference type="SAM" id="MobiDB-lite"/>
    </source>
</evidence>
<feature type="chain" id="PRO_5038718997" evidence="2">
    <location>
        <begin position="20"/>
        <end position="367"/>
    </location>
</feature>
<dbReference type="SUPFAM" id="SSF53850">
    <property type="entry name" value="Periplasmic binding protein-like II"/>
    <property type="match status" value="1"/>
</dbReference>
<feature type="region of interest" description="Disordered" evidence="1">
    <location>
        <begin position="29"/>
        <end position="55"/>
    </location>
</feature>
<dbReference type="PANTHER" id="PTHR35841:SF1">
    <property type="entry name" value="PHOSPHONATES-BINDING PERIPLASMIC PROTEIN"/>
    <property type="match status" value="1"/>
</dbReference>